<keyword evidence="10" id="KW-1185">Reference proteome</keyword>
<feature type="chain" id="PRO_5034649659" description="Phytosulfokine" evidence="9">
    <location>
        <begin position="26"/>
        <end position="83"/>
    </location>
</feature>
<keyword evidence="4 9" id="KW-0964">Secreted</keyword>
<dbReference type="KEGG" id="aprc:113869957"/>
<evidence type="ECO:0000256" key="3">
    <source>
        <dbReference type="ARBA" id="ARBA00022473"/>
    </source>
</evidence>
<evidence type="ECO:0000256" key="8">
    <source>
        <dbReference type="ARBA" id="ARBA00023030"/>
    </source>
</evidence>
<dbReference type="GO" id="GO:0030154">
    <property type="term" value="P:cell differentiation"/>
    <property type="evidence" value="ECO:0007669"/>
    <property type="project" value="UniProtKB-UniRule"/>
</dbReference>
<evidence type="ECO:0000313" key="10">
    <source>
        <dbReference type="Proteomes" id="UP000694853"/>
    </source>
</evidence>
<dbReference type="GO" id="GO:0005576">
    <property type="term" value="C:extracellular region"/>
    <property type="evidence" value="ECO:0007669"/>
    <property type="project" value="UniProtKB-SubCell"/>
</dbReference>
<sequence>MKMVSKVSVCMEAFFFFLFLNLTYAGRTGPSSYVILNNIQHGVLEEEITNVEETCQGIGKEECLMRRTLAAHTDYIYTQKQNP</sequence>
<keyword evidence="5 9" id="KW-0765">Sulfation</keyword>
<name>A0A8B8M305_ABRPR</name>
<evidence type="ECO:0000256" key="1">
    <source>
        <dbReference type="ARBA" id="ARBA00004613"/>
    </source>
</evidence>
<proteinExistence type="inferred from homology"/>
<gene>
    <name evidence="11" type="primary">LOC113869957</name>
</gene>
<comment type="PTM">
    <text evidence="9">Sulfation is important for activity and for the binding to a putative membrane receptor.</text>
</comment>
<evidence type="ECO:0000256" key="5">
    <source>
        <dbReference type="ARBA" id="ARBA00022641"/>
    </source>
</evidence>
<reference evidence="11" key="2">
    <citation type="submission" date="2025-08" db="UniProtKB">
        <authorList>
            <consortium name="RefSeq"/>
        </authorList>
    </citation>
    <scope>IDENTIFICATION</scope>
    <source>
        <tissue evidence="11">Young leaves</tissue>
    </source>
</reference>
<keyword evidence="3 9" id="KW-0217">Developmental protein</keyword>
<dbReference type="PANTHER" id="PTHR33285:SF46">
    <property type="entry name" value="PHYTOSULFOKINE"/>
    <property type="match status" value="1"/>
</dbReference>
<evidence type="ECO:0000256" key="7">
    <source>
        <dbReference type="ARBA" id="ARBA00022782"/>
    </source>
</evidence>
<dbReference type="AlphaFoldDB" id="A0A8B8M305"/>
<dbReference type="PANTHER" id="PTHR33285">
    <property type="entry name" value="PHYTOSULFOKINES 3"/>
    <property type="match status" value="1"/>
</dbReference>
<comment type="similarity">
    <text evidence="2 9">Belongs to the phytosulfokine family.</text>
</comment>
<evidence type="ECO:0000256" key="2">
    <source>
        <dbReference type="ARBA" id="ARBA00010781"/>
    </source>
</evidence>
<comment type="PTM">
    <text evidence="9">PSK-alpha is produced by endopeptidase digestion. PSK-beta is produced from PSK-alpha by exopeptidase digestion.</text>
</comment>
<dbReference type="OrthoDB" id="1858282at2759"/>
<evidence type="ECO:0000313" key="11">
    <source>
        <dbReference type="RefSeq" id="XP_027362328.1"/>
    </source>
</evidence>
<dbReference type="GO" id="GO:0008083">
    <property type="term" value="F:growth factor activity"/>
    <property type="evidence" value="ECO:0007669"/>
    <property type="project" value="UniProtKB-UniRule"/>
</dbReference>
<dbReference type="Proteomes" id="UP000694853">
    <property type="component" value="Unplaced"/>
</dbReference>
<reference evidence="10" key="1">
    <citation type="journal article" date="2019" name="Toxins">
        <title>Detection of Abrin-Like and Prepropulchellin-Like Toxin Genes and Transcripts Using Whole Genome Sequencing and Full-Length Transcript Sequencing of Abrus precatorius.</title>
        <authorList>
            <person name="Hovde B.T."/>
            <person name="Daligault H.E."/>
            <person name="Hanschen E.R."/>
            <person name="Kunde Y.A."/>
            <person name="Johnson M.B."/>
            <person name="Starkenburg S.R."/>
            <person name="Johnson S.L."/>
        </authorList>
    </citation>
    <scope>NUCLEOTIDE SEQUENCE [LARGE SCALE GENOMIC DNA]</scope>
</reference>
<feature type="signal peptide" evidence="9">
    <location>
        <begin position="1"/>
        <end position="25"/>
    </location>
</feature>
<dbReference type="RefSeq" id="XP_027362328.1">
    <property type="nucleotide sequence ID" value="XM_027506527.1"/>
</dbReference>
<comment type="function">
    <text evidence="9">Promotes plant cell differentiation, organogenesis and somatic embryogenesis as well as cell proliferation.</text>
</comment>
<evidence type="ECO:0000256" key="4">
    <source>
        <dbReference type="ARBA" id="ARBA00022525"/>
    </source>
</evidence>
<keyword evidence="8 9" id="KW-0339">Growth factor</keyword>
<dbReference type="InterPro" id="IPR009438">
    <property type="entry name" value="Phytosulfokine"/>
</dbReference>
<evidence type="ECO:0000256" key="9">
    <source>
        <dbReference type="RuleBase" id="RU368031"/>
    </source>
</evidence>
<accession>A0A8B8M305</accession>
<organism evidence="10 11">
    <name type="scientific">Abrus precatorius</name>
    <name type="common">Indian licorice</name>
    <name type="synonym">Glycine abrus</name>
    <dbReference type="NCBI Taxonomy" id="3816"/>
    <lineage>
        <taxon>Eukaryota</taxon>
        <taxon>Viridiplantae</taxon>
        <taxon>Streptophyta</taxon>
        <taxon>Embryophyta</taxon>
        <taxon>Tracheophyta</taxon>
        <taxon>Spermatophyta</taxon>
        <taxon>Magnoliopsida</taxon>
        <taxon>eudicotyledons</taxon>
        <taxon>Gunneridae</taxon>
        <taxon>Pentapetalae</taxon>
        <taxon>rosids</taxon>
        <taxon>fabids</taxon>
        <taxon>Fabales</taxon>
        <taxon>Fabaceae</taxon>
        <taxon>Papilionoideae</taxon>
        <taxon>50 kb inversion clade</taxon>
        <taxon>NPAAA clade</taxon>
        <taxon>indigoferoid/millettioid clade</taxon>
        <taxon>Abreae</taxon>
        <taxon>Abrus</taxon>
    </lineage>
</organism>
<protein>
    <recommendedName>
        <fullName evidence="9">Phytosulfokine</fullName>
    </recommendedName>
    <component>
        <recommendedName>
            <fullName evidence="9">Phytosulfokine-alpha</fullName>
            <shortName evidence="9">PSK-alpha</shortName>
            <shortName evidence="9">Phytosulfokine-a</shortName>
        </recommendedName>
    </component>
    <component>
        <recommendedName>
            <fullName evidence="9">Phytosulfokine-beta</fullName>
            <shortName evidence="9">PSK-beta</shortName>
            <shortName evidence="9">Phytosulfokine-b</shortName>
        </recommendedName>
    </component>
</protein>
<keyword evidence="7 9" id="KW-0221">Differentiation</keyword>
<evidence type="ECO:0000256" key="6">
    <source>
        <dbReference type="ARBA" id="ARBA00022729"/>
    </source>
</evidence>
<dbReference type="GeneID" id="113869957"/>
<keyword evidence="6 9" id="KW-0732">Signal</keyword>
<dbReference type="Pfam" id="PF06404">
    <property type="entry name" value="PSK"/>
    <property type="match status" value="1"/>
</dbReference>
<dbReference type="GO" id="GO:0008283">
    <property type="term" value="P:cell population proliferation"/>
    <property type="evidence" value="ECO:0007669"/>
    <property type="project" value="UniProtKB-UniRule"/>
</dbReference>
<comment type="subcellular location">
    <subcellularLocation>
        <location evidence="1 9">Secreted</location>
    </subcellularLocation>
</comment>